<evidence type="ECO:0000313" key="1">
    <source>
        <dbReference type="EMBL" id="CAA9209212.1"/>
    </source>
</evidence>
<protein>
    <submittedName>
        <fullName evidence="1">Uncharacterized protein</fullName>
    </submittedName>
</protein>
<dbReference type="AlphaFoldDB" id="A0A6J4GYC7"/>
<reference evidence="1" key="1">
    <citation type="submission" date="2020-02" db="EMBL/GenBank/DDBJ databases">
        <authorList>
            <person name="Meier V. D."/>
        </authorList>
    </citation>
    <scope>NUCLEOTIDE SEQUENCE</scope>
    <source>
        <strain evidence="1">AVDCRST_MAG42</strain>
    </source>
</reference>
<proteinExistence type="predicted"/>
<accession>A0A6J4GYC7</accession>
<gene>
    <name evidence="1" type="ORF">AVDCRST_MAG42-757</name>
</gene>
<dbReference type="EMBL" id="CADCTA010000001">
    <property type="protein sequence ID" value="CAA9209212.1"/>
    <property type="molecule type" value="Genomic_DNA"/>
</dbReference>
<name>A0A6J4GYC7_9BACT</name>
<organism evidence="1">
    <name type="scientific">uncultured Chthoniobacterales bacterium</name>
    <dbReference type="NCBI Taxonomy" id="1836801"/>
    <lineage>
        <taxon>Bacteria</taxon>
        <taxon>Pseudomonadati</taxon>
        <taxon>Verrucomicrobiota</taxon>
        <taxon>Spartobacteria</taxon>
        <taxon>Chthoniobacterales</taxon>
        <taxon>environmental samples</taxon>
    </lineage>
</organism>
<sequence>MSARAVIPSEVEESRGVTERWGNGIPPLRFAPVGMTSVL</sequence>